<reference evidence="4" key="1">
    <citation type="journal article" date="2019" name="Int. J. Syst. Evol. Microbiol.">
        <title>The Global Catalogue of Microorganisms (GCM) 10K type strain sequencing project: providing services to taxonomists for standard genome sequencing and annotation.</title>
        <authorList>
            <consortium name="The Broad Institute Genomics Platform"/>
            <consortium name="The Broad Institute Genome Sequencing Center for Infectious Disease"/>
            <person name="Wu L."/>
            <person name="Ma J."/>
        </authorList>
    </citation>
    <scope>NUCLEOTIDE SEQUENCE [LARGE SCALE GENOMIC DNA]</scope>
    <source>
        <strain evidence="4">CGMCC 1.16060</strain>
    </source>
</reference>
<dbReference type="EMBL" id="BMKP01000001">
    <property type="protein sequence ID" value="GGE94854.1"/>
    <property type="molecule type" value="Genomic_DNA"/>
</dbReference>
<feature type="compositionally biased region" description="Basic and acidic residues" evidence="1">
    <location>
        <begin position="57"/>
        <end position="71"/>
    </location>
</feature>
<protein>
    <submittedName>
        <fullName evidence="3">Uncharacterized protein</fullName>
    </submittedName>
</protein>
<feature type="chain" id="PRO_5046494214" evidence="2">
    <location>
        <begin position="31"/>
        <end position="95"/>
    </location>
</feature>
<organism evidence="3 4">
    <name type="scientific">Flavobacterium limi</name>
    <dbReference type="NCBI Taxonomy" id="2045105"/>
    <lineage>
        <taxon>Bacteria</taxon>
        <taxon>Pseudomonadati</taxon>
        <taxon>Bacteroidota</taxon>
        <taxon>Flavobacteriia</taxon>
        <taxon>Flavobacteriales</taxon>
        <taxon>Flavobacteriaceae</taxon>
        <taxon>Flavobacterium</taxon>
    </lineage>
</organism>
<comment type="caution">
    <text evidence="3">The sequence shown here is derived from an EMBL/GenBank/DDBJ whole genome shotgun (WGS) entry which is preliminary data.</text>
</comment>
<evidence type="ECO:0000313" key="3">
    <source>
        <dbReference type="EMBL" id="GGE94854.1"/>
    </source>
</evidence>
<accession>A0ABQ1TIS5</accession>
<feature type="region of interest" description="Disordered" evidence="1">
    <location>
        <begin position="31"/>
        <end position="95"/>
    </location>
</feature>
<evidence type="ECO:0000313" key="4">
    <source>
        <dbReference type="Proteomes" id="UP000655016"/>
    </source>
</evidence>
<keyword evidence="2" id="KW-0732">Signal</keyword>
<evidence type="ECO:0000256" key="1">
    <source>
        <dbReference type="SAM" id="MobiDB-lite"/>
    </source>
</evidence>
<keyword evidence="4" id="KW-1185">Reference proteome</keyword>
<gene>
    <name evidence="3" type="ORF">GCM10011518_00220</name>
</gene>
<feature type="compositionally biased region" description="Basic and acidic residues" evidence="1">
    <location>
        <begin position="86"/>
        <end position="95"/>
    </location>
</feature>
<evidence type="ECO:0000256" key="2">
    <source>
        <dbReference type="SAM" id="SignalP"/>
    </source>
</evidence>
<feature type="signal peptide" evidence="2">
    <location>
        <begin position="1"/>
        <end position="30"/>
    </location>
</feature>
<feature type="compositionally biased region" description="Basic residues" evidence="1">
    <location>
        <begin position="46"/>
        <end position="55"/>
    </location>
</feature>
<dbReference type="Proteomes" id="UP000655016">
    <property type="component" value="Unassembled WGS sequence"/>
</dbReference>
<name>A0ABQ1TIS5_9FLAO</name>
<sequence>MKIRLLIKDEIMRNLIASFCMALCFGIASAQEAPAKKRQSTDTVHSKHTTKKSTNTRKTDTVSRQGTDQRKGKTVKSKGNTNTNTQRRDSIGTTP</sequence>
<proteinExistence type="predicted"/>